<gene>
    <name evidence="7" type="primary">LOC100369546</name>
</gene>
<reference evidence="7" key="1">
    <citation type="submission" date="2025-08" db="UniProtKB">
        <authorList>
            <consortium name="RefSeq"/>
        </authorList>
    </citation>
    <scope>IDENTIFICATION</scope>
    <source>
        <tissue evidence="7">Testes</tissue>
    </source>
</reference>
<dbReference type="PANTHER" id="PTHR23080">
    <property type="entry name" value="THAP DOMAIN PROTEIN"/>
    <property type="match status" value="1"/>
</dbReference>
<evidence type="ECO:0000259" key="4">
    <source>
        <dbReference type="Pfam" id="PF13359"/>
    </source>
</evidence>
<keyword evidence="2" id="KW-0479">Metal-binding</keyword>
<keyword evidence="6" id="KW-1185">Reference proteome</keyword>
<evidence type="ECO:0000256" key="2">
    <source>
        <dbReference type="ARBA" id="ARBA00022723"/>
    </source>
</evidence>
<sequence length="234" mass="27066">MDVQNNDDPLNILQGFDCNFVDVGCQTDFTSADFSEIEEEMKSLKEDAKKTNEELYQLRQKVMDSELSQDAFKSSDCRTKSYTGLPNFKLLITVFGLCSPFVKSTHRNVLTQFQEFILVLTRLRLNLQLQDLAFRFGISLSTASRIFTKWLDVLSSRLSFLIIWPGREMLREIMPVKFKKSFGNKVAVIIDCFEVFIDRPSNLKARAETWSNYKHHNTMKFLIGIAPQVVFLSF</sequence>
<organism evidence="6 7">
    <name type="scientific">Saccoglossus kowalevskii</name>
    <name type="common">Acorn worm</name>
    <dbReference type="NCBI Taxonomy" id="10224"/>
    <lineage>
        <taxon>Eukaryota</taxon>
        <taxon>Metazoa</taxon>
        <taxon>Hemichordata</taxon>
        <taxon>Enteropneusta</taxon>
        <taxon>Harrimaniidae</taxon>
        <taxon>Saccoglossus</taxon>
    </lineage>
</organism>
<proteinExistence type="predicted"/>
<dbReference type="Proteomes" id="UP000694865">
    <property type="component" value="Unplaced"/>
</dbReference>
<dbReference type="PANTHER" id="PTHR23080:SF63">
    <property type="entry name" value="TICK TRANSPOSON"/>
    <property type="match status" value="1"/>
</dbReference>
<accession>A0ABM0N0C8</accession>
<keyword evidence="3" id="KW-0175">Coiled coil</keyword>
<comment type="cofactor">
    <cofactor evidence="1">
        <name>a divalent metal cation</name>
        <dbReference type="ChEBI" id="CHEBI:60240"/>
    </cofactor>
</comment>
<dbReference type="InterPro" id="IPR027806">
    <property type="entry name" value="HARBI1_dom"/>
</dbReference>
<feature type="coiled-coil region" evidence="3">
    <location>
        <begin position="34"/>
        <end position="61"/>
    </location>
</feature>
<evidence type="ECO:0000256" key="3">
    <source>
        <dbReference type="SAM" id="Coils"/>
    </source>
</evidence>
<dbReference type="RefSeq" id="XP_006825719.1">
    <property type="nucleotide sequence ID" value="XM_006825656.1"/>
</dbReference>
<dbReference type="Pfam" id="PF13613">
    <property type="entry name" value="HTH_Tnp_4"/>
    <property type="match status" value="1"/>
</dbReference>
<feature type="domain" description="DDE Tnp4" evidence="4">
    <location>
        <begin position="190"/>
        <end position="232"/>
    </location>
</feature>
<name>A0ABM0N0C8_SACKO</name>
<evidence type="ECO:0000313" key="6">
    <source>
        <dbReference type="Proteomes" id="UP000694865"/>
    </source>
</evidence>
<dbReference type="Pfam" id="PF13359">
    <property type="entry name" value="DDE_Tnp_4"/>
    <property type="match status" value="1"/>
</dbReference>
<feature type="domain" description="Transposase Helix-turn-helix" evidence="5">
    <location>
        <begin position="110"/>
        <end position="159"/>
    </location>
</feature>
<protein>
    <submittedName>
        <fullName evidence="7">Uncharacterized protein LOC100369546</fullName>
    </submittedName>
</protein>
<dbReference type="GeneID" id="100369546"/>
<evidence type="ECO:0000259" key="5">
    <source>
        <dbReference type="Pfam" id="PF13613"/>
    </source>
</evidence>
<evidence type="ECO:0000256" key="1">
    <source>
        <dbReference type="ARBA" id="ARBA00001968"/>
    </source>
</evidence>
<dbReference type="InterPro" id="IPR027805">
    <property type="entry name" value="Transposase_HTH_dom"/>
</dbReference>
<evidence type="ECO:0000313" key="7">
    <source>
        <dbReference type="RefSeq" id="XP_006825719.1"/>
    </source>
</evidence>